<reference evidence="7 8" key="1">
    <citation type="submission" date="2016-05" db="EMBL/GenBank/DDBJ databases">
        <title>Compelete Genome Sequence of Bacteriochlorophyll-Synthesizing Bacterium Porphyrobacter neustonensis DSM 9434.</title>
        <authorList>
            <person name="Shi X.-L."/>
            <person name="Wu Y.-H."/>
            <person name="Cheng H."/>
            <person name="Xu L."/>
            <person name="Zhang X.-Q."/>
            <person name="Wang C.-S."/>
            <person name="Xu X.-W."/>
        </authorList>
    </citation>
    <scope>NUCLEOTIDE SEQUENCE [LARGE SCALE GENOMIC DNA]</scope>
    <source>
        <strain evidence="7 8">DSM 9434</strain>
    </source>
</reference>
<gene>
    <name evidence="7" type="ORF">A9D12_04085</name>
</gene>
<comment type="catalytic activity">
    <reaction evidence="5">
        <text>N(6)-[(R)-lipoyl]-L-lysyl-[protein] + pyruvate + H(+) = N(6)-[(R)-S(8)-acetyldihydrolipoyl]-L-lysyl-[protein] + CO2</text>
        <dbReference type="Rhea" id="RHEA:19189"/>
        <dbReference type="Rhea" id="RHEA-COMP:10474"/>
        <dbReference type="Rhea" id="RHEA-COMP:10478"/>
        <dbReference type="ChEBI" id="CHEBI:15361"/>
        <dbReference type="ChEBI" id="CHEBI:15378"/>
        <dbReference type="ChEBI" id="CHEBI:16526"/>
        <dbReference type="ChEBI" id="CHEBI:83099"/>
        <dbReference type="ChEBI" id="CHEBI:83111"/>
        <dbReference type="EC" id="1.2.4.1"/>
    </reaction>
</comment>
<dbReference type="RefSeq" id="WP_068350043.1">
    <property type="nucleotide sequence ID" value="NZ_CP016033.1"/>
</dbReference>
<evidence type="ECO:0000256" key="1">
    <source>
        <dbReference type="ARBA" id="ARBA00001964"/>
    </source>
</evidence>
<dbReference type="InterPro" id="IPR050642">
    <property type="entry name" value="PDH_E1_Alpha_Subunit"/>
</dbReference>
<evidence type="ECO:0000256" key="3">
    <source>
        <dbReference type="ARBA" id="ARBA00023052"/>
    </source>
</evidence>
<comment type="function">
    <text evidence="4">The pyruvate dehydrogenase complex catalyzes the overall conversion of pyruvate to acetyl-CoA and CO(2). It contains multiple copies of three enzymatic components: pyruvate dehydrogenase (E1), dihydrolipoamide acetyltransferase (E2) and lipoamide dehydrogenase (E3).</text>
</comment>
<keyword evidence="2" id="KW-0560">Oxidoreductase</keyword>
<dbReference type="SUPFAM" id="SSF52518">
    <property type="entry name" value="Thiamin diphosphate-binding fold (THDP-binding)"/>
    <property type="match status" value="1"/>
</dbReference>
<dbReference type="Proteomes" id="UP000078263">
    <property type="component" value="Chromosome"/>
</dbReference>
<keyword evidence="7" id="KW-0670">Pyruvate</keyword>
<dbReference type="KEGG" id="pns:A9D12_04085"/>
<dbReference type="CDD" id="cd02000">
    <property type="entry name" value="TPP_E1_PDC_ADC_BCADC"/>
    <property type="match status" value="1"/>
</dbReference>
<keyword evidence="8" id="KW-1185">Reference proteome</keyword>
<feature type="domain" description="Dehydrogenase E1 component" evidence="6">
    <location>
        <begin position="19"/>
        <end position="312"/>
    </location>
</feature>
<dbReference type="PANTHER" id="PTHR11516:SF60">
    <property type="entry name" value="PYRUVATE DEHYDROGENASE E1 COMPONENT SUBUNIT ALPHA"/>
    <property type="match status" value="1"/>
</dbReference>
<sequence length="326" mass="35454">MAEIAKEIGRDTLLDIYTRTMKVNRTDEKFRELLMGGKVAVMYYCVRGQELVSAAAMAALKQDDYVVCTYRGQGEQTAKGIPMEKWWGECLGKATGTCKGKGGTMHITDPETGIMVTTGVVGSGLPIANGLAIASQNNGDGRVTLVSFGDGAANIGGFHEAMNMAQLYKLPVIFLCQNNRYGEHTAYADHTDSPNIASRAAGYGMKGVTVDGNDVHQIYPAMVEAVARARAGEGPTLVEAMCYRMMGHFFGADFSYMPAEHIAEMKAEDPLPKLRKVMREHQFTEEELDKIVADIDAQIDAAVQHALAAPLPDTDEIYRDVLEETA</sequence>
<dbReference type="InterPro" id="IPR001017">
    <property type="entry name" value="DH_E1"/>
</dbReference>
<dbReference type="GO" id="GO:0006086">
    <property type="term" value="P:pyruvate decarboxylation to acetyl-CoA"/>
    <property type="evidence" value="ECO:0007669"/>
    <property type="project" value="TreeGrafter"/>
</dbReference>
<proteinExistence type="predicted"/>
<evidence type="ECO:0000256" key="5">
    <source>
        <dbReference type="ARBA" id="ARBA00051231"/>
    </source>
</evidence>
<dbReference type="GO" id="GO:0004739">
    <property type="term" value="F:pyruvate dehydrogenase (acetyl-transferring) activity"/>
    <property type="evidence" value="ECO:0007669"/>
    <property type="project" value="UniProtKB-EC"/>
</dbReference>
<dbReference type="OrthoDB" id="9766715at2"/>
<evidence type="ECO:0000313" key="7">
    <source>
        <dbReference type="EMBL" id="ANK12258.1"/>
    </source>
</evidence>
<protein>
    <submittedName>
        <fullName evidence="7">Pyruvate dehydrogenase</fullName>
    </submittedName>
</protein>
<evidence type="ECO:0000256" key="2">
    <source>
        <dbReference type="ARBA" id="ARBA00023002"/>
    </source>
</evidence>
<name>A0A192D170_9SPHN</name>
<dbReference type="PANTHER" id="PTHR11516">
    <property type="entry name" value="PYRUVATE DEHYDROGENASE E1 COMPONENT, ALPHA SUBUNIT BACTERIAL AND ORGANELLAR"/>
    <property type="match status" value="1"/>
</dbReference>
<keyword evidence="3" id="KW-0786">Thiamine pyrophosphate</keyword>
<comment type="cofactor">
    <cofactor evidence="1">
        <name>thiamine diphosphate</name>
        <dbReference type="ChEBI" id="CHEBI:58937"/>
    </cofactor>
</comment>
<dbReference type="AlphaFoldDB" id="A0A192D170"/>
<dbReference type="Gene3D" id="3.40.50.970">
    <property type="match status" value="1"/>
</dbReference>
<evidence type="ECO:0000256" key="4">
    <source>
        <dbReference type="ARBA" id="ARBA00025211"/>
    </source>
</evidence>
<dbReference type="EMBL" id="CP016033">
    <property type="protein sequence ID" value="ANK12258.1"/>
    <property type="molecule type" value="Genomic_DNA"/>
</dbReference>
<dbReference type="InterPro" id="IPR029061">
    <property type="entry name" value="THDP-binding"/>
</dbReference>
<evidence type="ECO:0000313" key="8">
    <source>
        <dbReference type="Proteomes" id="UP000078263"/>
    </source>
</evidence>
<dbReference type="Pfam" id="PF00676">
    <property type="entry name" value="E1_dh"/>
    <property type="match status" value="1"/>
</dbReference>
<accession>A0A192D170</accession>
<organism evidence="7 8">
    <name type="scientific">Erythrobacter neustonensis</name>
    <dbReference type="NCBI Taxonomy" id="1112"/>
    <lineage>
        <taxon>Bacteria</taxon>
        <taxon>Pseudomonadati</taxon>
        <taxon>Pseudomonadota</taxon>
        <taxon>Alphaproteobacteria</taxon>
        <taxon>Sphingomonadales</taxon>
        <taxon>Erythrobacteraceae</taxon>
        <taxon>Erythrobacter/Porphyrobacter group</taxon>
        <taxon>Erythrobacter</taxon>
    </lineage>
</organism>
<dbReference type="STRING" id="1112.A9D12_04085"/>
<evidence type="ECO:0000259" key="6">
    <source>
        <dbReference type="Pfam" id="PF00676"/>
    </source>
</evidence>